<evidence type="ECO:0000256" key="1">
    <source>
        <dbReference type="SAM" id="Coils"/>
    </source>
</evidence>
<keyword evidence="1" id="KW-0175">Coiled coil</keyword>
<accession>A0ABU7KZR5</accession>
<protein>
    <submittedName>
        <fullName evidence="2">Uncharacterized protein</fullName>
    </submittedName>
</protein>
<dbReference type="RefSeq" id="WP_330161587.1">
    <property type="nucleotide sequence ID" value="NZ_BAAAJA010000095.1"/>
</dbReference>
<evidence type="ECO:0000313" key="2">
    <source>
        <dbReference type="EMBL" id="MEE2054768.1"/>
    </source>
</evidence>
<feature type="coiled-coil region" evidence="1">
    <location>
        <begin position="13"/>
        <end position="47"/>
    </location>
</feature>
<evidence type="ECO:0000313" key="3">
    <source>
        <dbReference type="Proteomes" id="UP001348641"/>
    </source>
</evidence>
<sequence>MSTTPESDERRYIRILRQQVTDLRTQARSAEDDLRDLRERAAAAMEVEYGLLAARMIDALPLTVDTP</sequence>
<dbReference type="EMBL" id="JAUUCC010000128">
    <property type="protein sequence ID" value="MEE2054768.1"/>
    <property type="molecule type" value="Genomic_DNA"/>
</dbReference>
<dbReference type="Proteomes" id="UP001348641">
    <property type="component" value="Unassembled WGS sequence"/>
</dbReference>
<organism evidence="2 3">
    <name type="scientific">Nocardiopsis tropica</name>
    <dbReference type="NCBI Taxonomy" id="109330"/>
    <lineage>
        <taxon>Bacteria</taxon>
        <taxon>Bacillati</taxon>
        <taxon>Actinomycetota</taxon>
        <taxon>Actinomycetes</taxon>
        <taxon>Streptosporangiales</taxon>
        <taxon>Nocardiopsidaceae</taxon>
        <taxon>Nocardiopsis</taxon>
    </lineage>
</organism>
<name>A0ABU7KZR5_9ACTN</name>
<gene>
    <name evidence="2" type="ORF">Q8A49_30155</name>
</gene>
<reference evidence="2 3" key="1">
    <citation type="submission" date="2023-07" db="EMBL/GenBank/DDBJ databases">
        <authorList>
            <person name="Girao M."/>
            <person name="Carvalho M.F."/>
        </authorList>
    </citation>
    <scope>NUCLEOTIDE SEQUENCE [LARGE SCALE GENOMIC DNA]</scope>
    <source>
        <strain evidence="2 3">66/93</strain>
    </source>
</reference>
<comment type="caution">
    <text evidence="2">The sequence shown here is derived from an EMBL/GenBank/DDBJ whole genome shotgun (WGS) entry which is preliminary data.</text>
</comment>
<proteinExistence type="predicted"/>